<evidence type="ECO:0000313" key="10">
    <source>
        <dbReference type="EMBL" id="KAJ2785363.1"/>
    </source>
</evidence>
<name>A0A9W8HN73_9FUNG</name>
<evidence type="ECO:0000256" key="3">
    <source>
        <dbReference type="ARBA" id="ARBA00022692"/>
    </source>
</evidence>
<evidence type="ECO:0000256" key="6">
    <source>
        <dbReference type="ARBA" id="ARBA00023136"/>
    </source>
</evidence>
<organism evidence="10 11">
    <name type="scientific">Coemansia javaensis</name>
    <dbReference type="NCBI Taxonomy" id="2761396"/>
    <lineage>
        <taxon>Eukaryota</taxon>
        <taxon>Fungi</taxon>
        <taxon>Fungi incertae sedis</taxon>
        <taxon>Zoopagomycota</taxon>
        <taxon>Kickxellomycotina</taxon>
        <taxon>Kickxellomycetes</taxon>
        <taxon>Kickxellales</taxon>
        <taxon>Kickxellaceae</taxon>
        <taxon>Coemansia</taxon>
    </lineage>
</organism>
<feature type="transmembrane region" description="Helical" evidence="8">
    <location>
        <begin position="337"/>
        <end position="358"/>
    </location>
</feature>
<evidence type="ECO:0000259" key="9">
    <source>
        <dbReference type="Pfam" id="PF00999"/>
    </source>
</evidence>
<dbReference type="AlphaFoldDB" id="A0A9W8HN73"/>
<comment type="subcellular location">
    <subcellularLocation>
        <location evidence="1">Membrane</location>
        <topology evidence="1">Multi-pass membrane protein</topology>
    </subcellularLocation>
</comment>
<feature type="transmembrane region" description="Helical" evidence="8">
    <location>
        <begin position="153"/>
        <end position="174"/>
    </location>
</feature>
<evidence type="ECO:0000256" key="8">
    <source>
        <dbReference type="SAM" id="Phobius"/>
    </source>
</evidence>
<feature type="compositionally biased region" description="Polar residues" evidence="7">
    <location>
        <begin position="792"/>
        <end position="802"/>
    </location>
</feature>
<dbReference type="Pfam" id="PF00999">
    <property type="entry name" value="Na_H_Exchanger"/>
    <property type="match status" value="1"/>
</dbReference>
<feature type="transmembrane region" description="Helical" evidence="8">
    <location>
        <begin position="259"/>
        <end position="292"/>
    </location>
</feature>
<feature type="transmembrane region" description="Helical" evidence="8">
    <location>
        <begin position="24"/>
        <end position="45"/>
    </location>
</feature>
<dbReference type="GO" id="GO:0015297">
    <property type="term" value="F:antiporter activity"/>
    <property type="evidence" value="ECO:0007669"/>
    <property type="project" value="InterPro"/>
</dbReference>
<gene>
    <name evidence="10" type="ORF">H4R18_000574</name>
</gene>
<protein>
    <recommendedName>
        <fullName evidence="9">Cation/H+ exchanger transmembrane domain-containing protein</fullName>
    </recommendedName>
</protein>
<evidence type="ECO:0000256" key="4">
    <source>
        <dbReference type="ARBA" id="ARBA00022989"/>
    </source>
</evidence>
<evidence type="ECO:0000256" key="2">
    <source>
        <dbReference type="ARBA" id="ARBA00022448"/>
    </source>
</evidence>
<evidence type="ECO:0000256" key="1">
    <source>
        <dbReference type="ARBA" id="ARBA00004141"/>
    </source>
</evidence>
<accession>A0A9W8HN73</accession>
<dbReference type="Gene3D" id="1.20.1530.20">
    <property type="match status" value="1"/>
</dbReference>
<keyword evidence="3 8" id="KW-0812">Transmembrane</keyword>
<dbReference type="InterPro" id="IPR038770">
    <property type="entry name" value="Na+/solute_symporter_sf"/>
</dbReference>
<feature type="transmembrane region" description="Helical" evidence="8">
    <location>
        <begin position="216"/>
        <end position="239"/>
    </location>
</feature>
<dbReference type="GO" id="GO:1902600">
    <property type="term" value="P:proton transmembrane transport"/>
    <property type="evidence" value="ECO:0007669"/>
    <property type="project" value="InterPro"/>
</dbReference>
<dbReference type="OrthoDB" id="2687058at2759"/>
<feature type="transmembrane region" description="Helical" evidence="8">
    <location>
        <begin position="370"/>
        <end position="391"/>
    </location>
</feature>
<dbReference type="PANTHER" id="PTHR32468">
    <property type="entry name" value="CATION/H + ANTIPORTER"/>
    <property type="match status" value="1"/>
</dbReference>
<evidence type="ECO:0000256" key="5">
    <source>
        <dbReference type="ARBA" id="ARBA00023065"/>
    </source>
</evidence>
<reference evidence="10" key="1">
    <citation type="submission" date="2022-07" db="EMBL/GenBank/DDBJ databases">
        <title>Phylogenomic reconstructions and comparative analyses of Kickxellomycotina fungi.</title>
        <authorList>
            <person name="Reynolds N.K."/>
            <person name="Stajich J.E."/>
            <person name="Barry K."/>
            <person name="Grigoriev I.V."/>
            <person name="Crous P."/>
            <person name="Smith M.E."/>
        </authorList>
    </citation>
    <scope>NUCLEOTIDE SEQUENCE</scope>
    <source>
        <strain evidence="10">NBRC 105414</strain>
    </source>
</reference>
<dbReference type="InterPro" id="IPR050794">
    <property type="entry name" value="CPA2_transporter"/>
</dbReference>
<sequence>MAGGHSSSVITGRNPVAYSVSDPLALFIIQVLVIVSLCRFLHVFLRRLRQPTVISEVVGGILLGPTVLGRWRAFAENVFPSESIGNLNLVANFGLVLFLFIVGLELDPRIFKRSFRRSIPISAAGIVLPFGLGTAVSYALFKTIMGGEGRFAVFLLFIGVAMGITAFPVLGRILTEKNLLKTTVGMTAMSAAAIDDVVSWCLLALVIALTNNASGLAALWVFLVGAGYKFFVLLGVRPVYVWYLRHNGVLGGREPKQSVLFVTFAIVLVSAFFTDIIGIHAIFGAFIIGVIVPHDGGFAIKVAEKIEDVVQIFFLPVYFTLSGLKTNLADLSDGTTWGLFFLACFVASFGKIVGCAAAARFNRFTWRESLTIGFMMNCKGLIEVIILNIGLDAGVINTKIFNMMVLMTLVTTVCTLPMVAWLYPARYQRRVDDAYSSLDGDSLSEKGADAAAGHPVNVLVVLSRMQQVPALMALLGYLHRQPGAPSGADATPFANVRRRLYRPIRVFGLRLLELTDRDSSFMQSYEATLQAAADPAMAMFRAFARVAHMAFHASLSYSDREHFVENILHSSQDADAEVTIVSAFGHSCTTTTTGTAAAAAAAATGEAAGKRPGRPAAADVMAPGWFESMGWGLSIVQQAAFIAALYDCAQNNFCVFVDCGLAEPSEPTPLTAADASTAAPAAASPGGAAGPRVAIAADGAPLPGVPATYFADGRRVPVVLVPFFGGPDDRQAVRMAADLCTHSAVHVVVWRLIKAGQPGPQQTPAPALPREGTADEPNPWERTLEARAANGSKEQVSPGETSIESERALGEAAEREEDELFIATHLRPSDPGGERRGRRASIASARSLSETPRDASASPLSQVATRDTAFSIGMYSTTSGGDDEGGARGRIRHRITQRLLFRRLGTHPTADSTPGAGGWDDVDGVALTATDGVRATRYPNMVVKTTVTATPLQTLLLHARALRAADLILCGRSVRVSRPYFSNAGELEAHRPAGHAGTRAGLQKALGAAAESLLESGSSASLLVVQAAPDPPDADVPAAKRGA</sequence>
<feature type="transmembrane region" description="Helical" evidence="8">
    <location>
        <begin position="403"/>
        <end position="423"/>
    </location>
</feature>
<feature type="transmembrane region" description="Helical" evidence="8">
    <location>
        <begin position="87"/>
        <end position="106"/>
    </location>
</feature>
<dbReference type="Proteomes" id="UP001140217">
    <property type="component" value="Unassembled WGS sequence"/>
</dbReference>
<keyword evidence="4 8" id="KW-1133">Transmembrane helix</keyword>
<keyword evidence="6 8" id="KW-0472">Membrane</keyword>
<feature type="transmembrane region" description="Helical" evidence="8">
    <location>
        <begin position="118"/>
        <end position="141"/>
    </location>
</feature>
<feature type="compositionally biased region" description="Basic and acidic residues" evidence="7">
    <location>
        <begin position="804"/>
        <end position="813"/>
    </location>
</feature>
<keyword evidence="2" id="KW-0813">Transport</keyword>
<dbReference type="InterPro" id="IPR006153">
    <property type="entry name" value="Cation/H_exchanger_TM"/>
</dbReference>
<keyword evidence="11" id="KW-1185">Reference proteome</keyword>
<feature type="region of interest" description="Disordered" evidence="7">
    <location>
        <begin position="756"/>
        <end position="863"/>
    </location>
</feature>
<evidence type="ECO:0000313" key="11">
    <source>
        <dbReference type="Proteomes" id="UP001140217"/>
    </source>
</evidence>
<feature type="transmembrane region" description="Helical" evidence="8">
    <location>
        <begin position="57"/>
        <end position="75"/>
    </location>
</feature>
<dbReference type="EMBL" id="JANBUL010000012">
    <property type="protein sequence ID" value="KAJ2785363.1"/>
    <property type="molecule type" value="Genomic_DNA"/>
</dbReference>
<feature type="domain" description="Cation/H+ exchanger transmembrane" evidence="9">
    <location>
        <begin position="33"/>
        <end position="417"/>
    </location>
</feature>
<dbReference type="GO" id="GO:0016020">
    <property type="term" value="C:membrane"/>
    <property type="evidence" value="ECO:0007669"/>
    <property type="project" value="UniProtKB-SubCell"/>
</dbReference>
<feature type="transmembrane region" description="Helical" evidence="8">
    <location>
        <begin position="186"/>
        <end position="210"/>
    </location>
</feature>
<keyword evidence="5" id="KW-0406">Ion transport</keyword>
<proteinExistence type="predicted"/>
<feature type="region of interest" description="Disordered" evidence="7">
    <location>
        <begin position="667"/>
        <end position="689"/>
    </location>
</feature>
<comment type="caution">
    <text evidence="10">The sequence shown here is derived from an EMBL/GenBank/DDBJ whole genome shotgun (WGS) entry which is preliminary data.</text>
</comment>
<evidence type="ECO:0000256" key="7">
    <source>
        <dbReference type="SAM" id="MobiDB-lite"/>
    </source>
</evidence>
<dbReference type="PANTHER" id="PTHR32468:SF0">
    <property type="entry name" value="K(+)_H(+) ANTIPORTER 1"/>
    <property type="match status" value="1"/>
</dbReference>
<feature type="compositionally biased region" description="Low complexity" evidence="7">
    <location>
        <begin position="668"/>
        <end position="686"/>
    </location>
</feature>